<organism evidence="8 9">
    <name type="scientific">Motilibacter deserti</name>
    <dbReference type="NCBI Taxonomy" id="2714956"/>
    <lineage>
        <taxon>Bacteria</taxon>
        <taxon>Bacillati</taxon>
        <taxon>Actinomycetota</taxon>
        <taxon>Actinomycetes</taxon>
        <taxon>Motilibacterales</taxon>
        <taxon>Motilibacteraceae</taxon>
        <taxon>Motilibacter</taxon>
    </lineage>
</organism>
<evidence type="ECO:0000256" key="3">
    <source>
        <dbReference type="ARBA" id="ARBA00023082"/>
    </source>
</evidence>
<dbReference type="Proteomes" id="UP000800981">
    <property type="component" value="Unassembled WGS sequence"/>
</dbReference>
<evidence type="ECO:0000259" key="7">
    <source>
        <dbReference type="Pfam" id="PF08281"/>
    </source>
</evidence>
<evidence type="ECO:0000259" key="6">
    <source>
        <dbReference type="Pfam" id="PF04542"/>
    </source>
</evidence>
<proteinExistence type="inferred from homology"/>
<keyword evidence="4" id="KW-0238">DNA-binding</keyword>
<dbReference type="InterPro" id="IPR039425">
    <property type="entry name" value="RNA_pol_sigma-70-like"/>
</dbReference>
<dbReference type="InterPro" id="IPR036388">
    <property type="entry name" value="WH-like_DNA-bd_sf"/>
</dbReference>
<comment type="similarity">
    <text evidence="1">Belongs to the sigma-70 factor family. ECF subfamily.</text>
</comment>
<evidence type="ECO:0000256" key="5">
    <source>
        <dbReference type="ARBA" id="ARBA00023163"/>
    </source>
</evidence>
<keyword evidence="3" id="KW-0731">Sigma factor</keyword>
<dbReference type="Pfam" id="PF08281">
    <property type="entry name" value="Sigma70_r4_2"/>
    <property type="match status" value="1"/>
</dbReference>
<sequence length="168" mass="18822">MQDEDGFDAFYAASAPRLVRHVYLATGDLGRAQDCVQEAYVRAWRRWDDLRAEDVDAVAWVRTVAWRLAVNDWRRGLAQLKALVRHGPVPDVPAPSPDVVAVRAALETLPRDQRAALVLHYFSGLRVREIADLLGVAEGTVKARLSRGRTALAPLLRNDEEDPSWTRS</sequence>
<dbReference type="CDD" id="cd06171">
    <property type="entry name" value="Sigma70_r4"/>
    <property type="match status" value="1"/>
</dbReference>
<dbReference type="InterPro" id="IPR007627">
    <property type="entry name" value="RNA_pol_sigma70_r2"/>
</dbReference>
<evidence type="ECO:0000313" key="9">
    <source>
        <dbReference type="Proteomes" id="UP000800981"/>
    </source>
</evidence>
<accession>A0ABX0H0J9</accession>
<protein>
    <submittedName>
        <fullName evidence="8">SigE family RNA polymerase sigma factor</fullName>
    </submittedName>
</protein>
<dbReference type="InterPro" id="IPR013249">
    <property type="entry name" value="RNA_pol_sigma70_r4_t2"/>
</dbReference>
<keyword evidence="9" id="KW-1185">Reference proteome</keyword>
<feature type="domain" description="RNA polymerase sigma factor 70 region 4 type 2" evidence="7">
    <location>
        <begin position="101"/>
        <end position="152"/>
    </location>
</feature>
<evidence type="ECO:0000256" key="4">
    <source>
        <dbReference type="ARBA" id="ARBA00023125"/>
    </source>
</evidence>
<evidence type="ECO:0000256" key="2">
    <source>
        <dbReference type="ARBA" id="ARBA00023015"/>
    </source>
</evidence>
<dbReference type="Gene3D" id="1.10.10.10">
    <property type="entry name" value="Winged helix-like DNA-binding domain superfamily/Winged helix DNA-binding domain"/>
    <property type="match status" value="1"/>
</dbReference>
<dbReference type="Pfam" id="PF04542">
    <property type="entry name" value="Sigma70_r2"/>
    <property type="match status" value="1"/>
</dbReference>
<dbReference type="PANTHER" id="PTHR43133">
    <property type="entry name" value="RNA POLYMERASE ECF-TYPE SIGMA FACTO"/>
    <property type="match status" value="1"/>
</dbReference>
<reference evidence="8 9" key="1">
    <citation type="submission" date="2020-03" db="EMBL/GenBank/DDBJ databases">
        <title>Two novel Motilibacter sp.</title>
        <authorList>
            <person name="Liu S."/>
        </authorList>
    </citation>
    <scope>NUCLEOTIDE SEQUENCE [LARGE SCALE GENOMIC DNA]</scope>
    <source>
        <strain evidence="8 9">E257</strain>
    </source>
</reference>
<keyword evidence="2" id="KW-0805">Transcription regulation</keyword>
<dbReference type="EMBL" id="JAANNP010000142">
    <property type="protein sequence ID" value="NHC16358.1"/>
    <property type="molecule type" value="Genomic_DNA"/>
</dbReference>
<comment type="caution">
    <text evidence="8">The sequence shown here is derived from an EMBL/GenBank/DDBJ whole genome shotgun (WGS) entry which is preliminary data.</text>
</comment>
<gene>
    <name evidence="8" type="ORF">G9H71_21465</name>
</gene>
<dbReference type="RefSeq" id="WP_166284806.1">
    <property type="nucleotide sequence ID" value="NZ_JAANNP010000142.1"/>
</dbReference>
<dbReference type="InterPro" id="IPR013324">
    <property type="entry name" value="RNA_pol_sigma_r3/r4-like"/>
</dbReference>
<evidence type="ECO:0000313" key="8">
    <source>
        <dbReference type="EMBL" id="NHC16358.1"/>
    </source>
</evidence>
<name>A0ABX0H0J9_9ACTN</name>
<evidence type="ECO:0000256" key="1">
    <source>
        <dbReference type="ARBA" id="ARBA00010641"/>
    </source>
</evidence>
<dbReference type="PANTHER" id="PTHR43133:SF50">
    <property type="entry name" value="ECF RNA POLYMERASE SIGMA FACTOR SIGM"/>
    <property type="match status" value="1"/>
</dbReference>
<dbReference type="SUPFAM" id="SSF88659">
    <property type="entry name" value="Sigma3 and sigma4 domains of RNA polymerase sigma factors"/>
    <property type="match status" value="1"/>
</dbReference>
<dbReference type="Gene3D" id="1.10.1740.10">
    <property type="match status" value="1"/>
</dbReference>
<dbReference type="InterPro" id="IPR013325">
    <property type="entry name" value="RNA_pol_sigma_r2"/>
</dbReference>
<keyword evidence="5" id="KW-0804">Transcription</keyword>
<dbReference type="SUPFAM" id="SSF88946">
    <property type="entry name" value="Sigma2 domain of RNA polymerase sigma factors"/>
    <property type="match status" value="1"/>
</dbReference>
<feature type="domain" description="RNA polymerase sigma-70 region 2" evidence="6">
    <location>
        <begin position="11"/>
        <end position="75"/>
    </location>
</feature>